<feature type="transmembrane region" description="Helical" evidence="7">
    <location>
        <begin position="128"/>
        <end position="149"/>
    </location>
</feature>
<evidence type="ECO:0000256" key="6">
    <source>
        <dbReference type="SAM" id="MobiDB-lite"/>
    </source>
</evidence>
<dbReference type="Pfam" id="PF01943">
    <property type="entry name" value="Polysacc_synt"/>
    <property type="match status" value="1"/>
</dbReference>
<feature type="transmembrane region" description="Helical" evidence="7">
    <location>
        <begin position="427"/>
        <end position="446"/>
    </location>
</feature>
<reference evidence="8" key="1">
    <citation type="submission" date="2024-05" db="EMBL/GenBank/DDBJ databases">
        <title>Planctomycetes of the genus Singulisphaera possess chitinolytic capabilities.</title>
        <authorList>
            <person name="Ivanova A."/>
        </authorList>
    </citation>
    <scope>NUCLEOTIDE SEQUENCE</scope>
    <source>
        <strain evidence="8">Ch08T</strain>
    </source>
</reference>
<feature type="transmembrane region" description="Helical" evidence="7">
    <location>
        <begin position="101"/>
        <end position="121"/>
    </location>
</feature>
<feature type="transmembrane region" description="Helical" evidence="7">
    <location>
        <begin position="67"/>
        <end position="89"/>
    </location>
</feature>
<feature type="transmembrane region" description="Helical" evidence="7">
    <location>
        <begin position="280"/>
        <end position="302"/>
    </location>
</feature>
<keyword evidence="5 7" id="KW-0472">Membrane</keyword>
<feature type="transmembrane region" description="Helical" evidence="7">
    <location>
        <begin position="203"/>
        <end position="221"/>
    </location>
</feature>
<evidence type="ECO:0000256" key="2">
    <source>
        <dbReference type="ARBA" id="ARBA00022475"/>
    </source>
</evidence>
<protein>
    <submittedName>
        <fullName evidence="8">Lipopolysaccharide biosynthesis protein</fullName>
    </submittedName>
</protein>
<dbReference type="AlphaFoldDB" id="A0AAU7CCL9"/>
<evidence type="ECO:0000256" key="5">
    <source>
        <dbReference type="ARBA" id="ARBA00023136"/>
    </source>
</evidence>
<name>A0AAU7CCL9_9BACT</name>
<feature type="transmembrane region" description="Helical" evidence="7">
    <location>
        <begin position="241"/>
        <end position="260"/>
    </location>
</feature>
<dbReference type="GO" id="GO:0005886">
    <property type="term" value="C:plasma membrane"/>
    <property type="evidence" value="ECO:0007669"/>
    <property type="project" value="UniProtKB-SubCell"/>
</dbReference>
<dbReference type="InterPro" id="IPR002797">
    <property type="entry name" value="Polysacc_synth"/>
</dbReference>
<dbReference type="InterPro" id="IPR050833">
    <property type="entry name" value="Poly_Biosynth_Transport"/>
</dbReference>
<dbReference type="EMBL" id="CP155447">
    <property type="protein sequence ID" value="XBH02976.1"/>
    <property type="molecule type" value="Genomic_DNA"/>
</dbReference>
<evidence type="ECO:0000256" key="7">
    <source>
        <dbReference type="SAM" id="Phobius"/>
    </source>
</evidence>
<evidence type="ECO:0000256" key="1">
    <source>
        <dbReference type="ARBA" id="ARBA00004651"/>
    </source>
</evidence>
<organism evidence="8">
    <name type="scientific">Singulisphaera sp. Ch08</name>
    <dbReference type="NCBI Taxonomy" id="3120278"/>
    <lineage>
        <taxon>Bacteria</taxon>
        <taxon>Pseudomonadati</taxon>
        <taxon>Planctomycetota</taxon>
        <taxon>Planctomycetia</taxon>
        <taxon>Isosphaerales</taxon>
        <taxon>Isosphaeraceae</taxon>
        <taxon>Singulisphaera</taxon>
    </lineage>
</organism>
<evidence type="ECO:0000256" key="3">
    <source>
        <dbReference type="ARBA" id="ARBA00022692"/>
    </source>
</evidence>
<feature type="transmembrane region" description="Helical" evidence="7">
    <location>
        <begin position="373"/>
        <end position="391"/>
    </location>
</feature>
<keyword evidence="2" id="KW-1003">Cell membrane</keyword>
<evidence type="ECO:0000313" key="8">
    <source>
        <dbReference type="EMBL" id="XBH02976.1"/>
    </source>
</evidence>
<feature type="transmembrane region" description="Helical" evidence="7">
    <location>
        <begin position="343"/>
        <end position="367"/>
    </location>
</feature>
<dbReference type="PANTHER" id="PTHR30250:SF11">
    <property type="entry name" value="O-ANTIGEN TRANSPORTER-RELATED"/>
    <property type="match status" value="1"/>
</dbReference>
<evidence type="ECO:0000256" key="4">
    <source>
        <dbReference type="ARBA" id="ARBA00022989"/>
    </source>
</evidence>
<keyword evidence="3 7" id="KW-0812">Transmembrane</keyword>
<comment type="subcellular location">
    <subcellularLocation>
        <location evidence="1">Cell membrane</location>
        <topology evidence="1">Multi-pass membrane protein</topology>
    </subcellularLocation>
</comment>
<accession>A0AAU7CCL9</accession>
<feature type="region of interest" description="Disordered" evidence="6">
    <location>
        <begin position="465"/>
        <end position="491"/>
    </location>
</feature>
<keyword evidence="4 7" id="KW-1133">Transmembrane helix</keyword>
<feature type="compositionally biased region" description="Acidic residues" evidence="6">
    <location>
        <begin position="480"/>
        <end position="491"/>
    </location>
</feature>
<proteinExistence type="predicted"/>
<feature type="transmembrane region" description="Helical" evidence="7">
    <location>
        <begin position="155"/>
        <end position="177"/>
    </location>
</feature>
<dbReference type="RefSeq" id="WP_406695717.1">
    <property type="nucleotide sequence ID" value="NZ_CP155447.1"/>
</dbReference>
<gene>
    <name evidence="8" type="ORF">V5E97_32420</name>
</gene>
<feature type="transmembrane region" description="Helical" evidence="7">
    <location>
        <begin position="308"/>
        <end position="331"/>
    </location>
</feature>
<sequence>MSLAEIICRGASVAVTLTLAKRLGMADYGRVGFAFDIVFWLVLLVRDAFEVIISRELARHPRLVRPLVNHVLALRGVLSLSLFVGLVSVSSLTISTAADRAILTLYGLLLLTTALGLDFVYRGTERMGLVALSLCIRTLVYATGVWVSVGDASRIVWVPAWLALGEACGITLVWICYSRQYGLPRPVLGFRFLRVFLKRGRSVCFIQIAQTVISSADLMVVDLMSRRWSDVGQYGAPHRMITAILTFGMIFQQVTFPTLARSWRQTTAAGRDALNVMVKVLMLGLIPIAVGGAVLSGPLVRFMLTKEYAGAGLLLALGIWRAPLLTLAYLYQTTLIAVNREGAGVRLLLSGAAASAPLIALSCYLFGLPGAAAAVLFIGLSLVLAGYMLLAREERQPEWHHHLGRPLAASLVMVPVCLTLANWHVLAGVAGGALTYLATLWAIGGLRPDELRAIFSRGEVRTAPRPHSRMAVPRRLEPASETDEAELVFPQ</sequence>
<dbReference type="PANTHER" id="PTHR30250">
    <property type="entry name" value="PST FAMILY PREDICTED COLANIC ACID TRANSPORTER"/>
    <property type="match status" value="1"/>
</dbReference>